<protein>
    <recommendedName>
        <fullName evidence="5">Invasion protein</fullName>
    </recommendedName>
</protein>
<sequence>MSPIRASRHSARLAALLAASLIALSVGAVPSAAQEEAPDAAPAAPPKVKPKPRPPAPKPAPKASPAATPASAADAKAAAKPAPVWPAGALSITENYGEWTLTCTRPETNTACMLMQSQGDNKTGKRLFAFELRTPKDGRAEGLILMPFGLSIDPGVTFKLDDVVLGKGAPYISCSAEGCLVPISFPTLATDAMRTAKTLQVIGVKPSNEEPQPIAVPLGGFAAVWDRAIAFTN</sequence>
<feature type="signal peptide" evidence="2">
    <location>
        <begin position="1"/>
        <end position="28"/>
    </location>
</feature>
<dbReference type="EMBL" id="BPQG01000018">
    <property type="protein sequence ID" value="GJD43529.1"/>
    <property type="molecule type" value="Genomic_DNA"/>
</dbReference>
<feature type="compositionally biased region" description="Low complexity" evidence="1">
    <location>
        <begin position="29"/>
        <end position="42"/>
    </location>
</feature>
<feature type="chain" id="PRO_5046378025" description="Invasion protein" evidence="2">
    <location>
        <begin position="29"/>
        <end position="233"/>
    </location>
</feature>
<keyword evidence="2" id="KW-0732">Signal</keyword>
<feature type="compositionally biased region" description="Low complexity" evidence="1">
    <location>
        <begin position="63"/>
        <end position="78"/>
    </location>
</feature>
<dbReference type="InterPro" id="IPR038696">
    <property type="entry name" value="IalB_sf"/>
</dbReference>
<evidence type="ECO:0008006" key="5">
    <source>
        <dbReference type="Google" id="ProtNLM"/>
    </source>
</evidence>
<reference evidence="3 4" key="1">
    <citation type="journal article" date="2021" name="Front. Microbiol.">
        <title>Comprehensive Comparative Genomics and Phenotyping of Methylobacterium Species.</title>
        <authorList>
            <person name="Alessa O."/>
            <person name="Ogura Y."/>
            <person name="Fujitani Y."/>
            <person name="Takami H."/>
            <person name="Hayashi T."/>
            <person name="Sahin N."/>
            <person name="Tani A."/>
        </authorList>
    </citation>
    <scope>NUCLEOTIDE SEQUENCE [LARGE SCALE GENOMIC DNA]</scope>
    <source>
        <strain evidence="3 4">DSM 23679</strain>
    </source>
</reference>
<comment type="caution">
    <text evidence="3">The sequence shown here is derived from an EMBL/GenBank/DDBJ whole genome shotgun (WGS) entry which is preliminary data.</text>
</comment>
<dbReference type="Gene3D" id="2.60.40.1880">
    <property type="entry name" value="Invasion associated locus B (IalB) protein"/>
    <property type="match status" value="1"/>
</dbReference>
<keyword evidence="4" id="KW-1185">Reference proteome</keyword>
<gene>
    <name evidence="3" type="ORF">AFCDBAGC_1381</name>
</gene>
<dbReference type="Proteomes" id="UP001055117">
    <property type="component" value="Unassembled WGS sequence"/>
</dbReference>
<name>A0ABQ4QE79_9HYPH</name>
<feature type="compositionally biased region" description="Pro residues" evidence="1">
    <location>
        <begin position="43"/>
        <end position="62"/>
    </location>
</feature>
<feature type="region of interest" description="Disordered" evidence="1">
    <location>
        <begin position="29"/>
        <end position="78"/>
    </location>
</feature>
<evidence type="ECO:0000313" key="4">
    <source>
        <dbReference type="Proteomes" id="UP001055117"/>
    </source>
</evidence>
<evidence type="ECO:0000313" key="3">
    <source>
        <dbReference type="EMBL" id="GJD43529.1"/>
    </source>
</evidence>
<organism evidence="3 4">
    <name type="scientific">Methylobacterium cerastii</name>
    <dbReference type="NCBI Taxonomy" id="932741"/>
    <lineage>
        <taxon>Bacteria</taxon>
        <taxon>Pseudomonadati</taxon>
        <taxon>Pseudomonadota</taxon>
        <taxon>Alphaproteobacteria</taxon>
        <taxon>Hyphomicrobiales</taxon>
        <taxon>Methylobacteriaceae</taxon>
        <taxon>Methylobacterium</taxon>
    </lineage>
</organism>
<evidence type="ECO:0000256" key="2">
    <source>
        <dbReference type="SAM" id="SignalP"/>
    </source>
</evidence>
<evidence type="ECO:0000256" key="1">
    <source>
        <dbReference type="SAM" id="MobiDB-lite"/>
    </source>
</evidence>
<dbReference type="InterPro" id="IPR010642">
    <property type="entry name" value="Invasion_prot_B"/>
</dbReference>
<proteinExistence type="predicted"/>
<accession>A0ABQ4QE79</accession>
<dbReference type="Pfam" id="PF06776">
    <property type="entry name" value="IalB"/>
    <property type="match status" value="1"/>
</dbReference>
<dbReference type="RefSeq" id="WP_147828271.1">
    <property type="nucleotide sequence ID" value="NZ_BPQG01000018.1"/>
</dbReference>